<evidence type="ECO:0000313" key="1">
    <source>
        <dbReference type="EMBL" id="ACN16303.1"/>
    </source>
</evidence>
<dbReference type="OrthoDB" id="160522at2"/>
<dbReference type="AlphaFoldDB" id="C0QLJ9"/>
<dbReference type="STRING" id="177437.HRM2_32240"/>
<dbReference type="SUPFAM" id="SSF51182">
    <property type="entry name" value="RmlC-like cupins"/>
    <property type="match status" value="1"/>
</dbReference>
<reference evidence="1 2" key="1">
    <citation type="journal article" date="2009" name="Environ. Microbiol.">
        <title>Genome sequence of Desulfobacterium autotrophicum HRM2, a marine sulfate reducer oxidizing organic carbon completely to carbon dioxide.</title>
        <authorList>
            <person name="Strittmatter A.W."/>
            <person name="Liesegang H."/>
            <person name="Rabus R."/>
            <person name="Decker I."/>
            <person name="Amann J."/>
            <person name="Andres S."/>
            <person name="Henne A."/>
            <person name="Fricke W.F."/>
            <person name="Martinez-Arias R."/>
            <person name="Bartels D."/>
            <person name="Goesmann A."/>
            <person name="Krause L."/>
            <person name="Puehler A."/>
            <person name="Klenk H.P."/>
            <person name="Richter M."/>
            <person name="Schuler M."/>
            <person name="Gloeckner F.O."/>
            <person name="Meyerdierks A."/>
            <person name="Gottschalk G."/>
            <person name="Amann R."/>
        </authorList>
    </citation>
    <scope>NUCLEOTIDE SEQUENCE [LARGE SCALE GENOMIC DNA]</scope>
    <source>
        <strain evidence="2">ATCC 43914 / DSM 3382 / HRM2</strain>
    </source>
</reference>
<dbReference type="RefSeq" id="WP_015905065.1">
    <property type="nucleotide sequence ID" value="NC_012108.1"/>
</dbReference>
<gene>
    <name evidence="1" type="ordered locus">HRM2_32240</name>
</gene>
<organism evidence="1 2">
    <name type="scientific">Desulforapulum autotrophicum (strain ATCC 43914 / DSM 3382 / VKM B-1955 / HRM2)</name>
    <name type="common">Desulfobacterium autotrophicum</name>
    <dbReference type="NCBI Taxonomy" id="177437"/>
    <lineage>
        <taxon>Bacteria</taxon>
        <taxon>Pseudomonadati</taxon>
        <taxon>Thermodesulfobacteriota</taxon>
        <taxon>Desulfobacteria</taxon>
        <taxon>Desulfobacterales</taxon>
        <taxon>Desulfobacteraceae</taxon>
        <taxon>Desulforapulum</taxon>
    </lineage>
</organism>
<dbReference type="Proteomes" id="UP000000442">
    <property type="component" value="Chromosome"/>
</dbReference>
<dbReference type="eggNOG" id="COG0662">
    <property type="taxonomic scope" value="Bacteria"/>
</dbReference>
<dbReference type="KEGG" id="dat:HRM2_32240"/>
<evidence type="ECO:0008006" key="3">
    <source>
        <dbReference type="Google" id="ProtNLM"/>
    </source>
</evidence>
<protein>
    <recommendedName>
        <fullName evidence="3">Cupin domain-containing protein</fullName>
    </recommendedName>
</protein>
<proteinExistence type="predicted"/>
<dbReference type="HOGENOM" id="CLU_2952829_0_0_7"/>
<keyword evidence="2" id="KW-1185">Reference proteome</keyword>
<evidence type="ECO:0000313" key="2">
    <source>
        <dbReference type="Proteomes" id="UP000000442"/>
    </source>
</evidence>
<dbReference type="EMBL" id="CP001087">
    <property type="protein sequence ID" value="ACN16303.1"/>
    <property type="molecule type" value="Genomic_DNA"/>
</dbReference>
<accession>C0QLJ9</accession>
<dbReference type="InterPro" id="IPR011051">
    <property type="entry name" value="RmlC_Cupin_sf"/>
</dbReference>
<name>C0QLJ9_DESAH</name>
<sequence>MLRIQTKQGTTDIHEGEAVLATAGEWIRYSTPGPEGAEYMAICLPAFSPDNVHRDDDLI</sequence>